<evidence type="ECO:0000313" key="3">
    <source>
        <dbReference type="Proteomes" id="UP001515480"/>
    </source>
</evidence>
<reference evidence="2 3" key="1">
    <citation type="journal article" date="2024" name="Science">
        <title>Giant polyketide synthase enzymes in the biosynthesis of giant marine polyether toxins.</title>
        <authorList>
            <person name="Fallon T.R."/>
            <person name="Shende V.V."/>
            <person name="Wierzbicki I.H."/>
            <person name="Pendleton A.L."/>
            <person name="Watervoot N.F."/>
            <person name="Auber R.P."/>
            <person name="Gonzalez D.J."/>
            <person name="Wisecaver J.H."/>
            <person name="Moore B.S."/>
        </authorList>
    </citation>
    <scope>NUCLEOTIDE SEQUENCE [LARGE SCALE GENOMIC DNA]</scope>
    <source>
        <strain evidence="2 3">12B1</strain>
    </source>
</reference>
<proteinExistence type="predicted"/>
<dbReference type="Proteomes" id="UP001515480">
    <property type="component" value="Unassembled WGS sequence"/>
</dbReference>
<dbReference type="PROSITE" id="PS50181">
    <property type="entry name" value="FBOX"/>
    <property type="match status" value="1"/>
</dbReference>
<dbReference type="InterPro" id="IPR001810">
    <property type="entry name" value="F-box_dom"/>
</dbReference>
<dbReference type="Pfam" id="PF12937">
    <property type="entry name" value="F-box-like"/>
    <property type="match status" value="1"/>
</dbReference>
<dbReference type="Gene3D" id="1.20.1280.50">
    <property type="match status" value="1"/>
</dbReference>
<protein>
    <recommendedName>
        <fullName evidence="1">F-box domain-containing protein</fullName>
    </recommendedName>
</protein>
<dbReference type="SMART" id="SM00256">
    <property type="entry name" value="FBOX"/>
    <property type="match status" value="1"/>
</dbReference>
<organism evidence="2 3">
    <name type="scientific">Prymnesium parvum</name>
    <name type="common">Toxic golden alga</name>
    <dbReference type="NCBI Taxonomy" id="97485"/>
    <lineage>
        <taxon>Eukaryota</taxon>
        <taxon>Haptista</taxon>
        <taxon>Haptophyta</taxon>
        <taxon>Prymnesiophyceae</taxon>
        <taxon>Prymnesiales</taxon>
        <taxon>Prymnesiaceae</taxon>
        <taxon>Prymnesium</taxon>
    </lineage>
</organism>
<dbReference type="InterPro" id="IPR036047">
    <property type="entry name" value="F-box-like_dom_sf"/>
</dbReference>
<feature type="domain" description="F-box" evidence="1">
    <location>
        <begin position="17"/>
        <end position="63"/>
    </location>
</feature>
<evidence type="ECO:0000259" key="1">
    <source>
        <dbReference type="PROSITE" id="PS50181"/>
    </source>
</evidence>
<sequence length="373" mass="40596">MADLADSPPSDESASATVALTTLQPDVLECVLSLLDSASLCRFGSTCHQFRQAADSGSLWVQQLRSVGVTTAGLTHLCNGLVGEEEEEEEETNDSWWVLEAGDDKPAVEPSASARRLPPSTSARRLYLRWMTQDSCEIELLRRRATRASVAIELCSCFSVPLWLLFAPVREGKSWLHHAAEEPGGLFHLPLAAGGMRCIGYTSLRGELVMGRLSTRGGPEASTEVVAVRLPPHKSKAGPVTLNNYLAHCDAAAHVEFDVVLASTVELQSEELTMSLNDGVINLQSEWGAVLTGQLMALEREGFVSSFAWERRVHRSLRGACHPSLASSHRKWASRGANHDLAFDSPELSVHRGAETMLITPLRISRVKAHAIT</sequence>
<dbReference type="SUPFAM" id="SSF81383">
    <property type="entry name" value="F-box domain"/>
    <property type="match status" value="1"/>
</dbReference>
<dbReference type="AlphaFoldDB" id="A0AB34IN26"/>
<comment type="caution">
    <text evidence="2">The sequence shown here is derived from an EMBL/GenBank/DDBJ whole genome shotgun (WGS) entry which is preliminary data.</text>
</comment>
<accession>A0AB34IN26</accession>
<name>A0AB34IN26_PRYPA</name>
<gene>
    <name evidence="2" type="ORF">AB1Y20_013308</name>
</gene>
<dbReference type="EMBL" id="JBGBPQ010000023">
    <property type="protein sequence ID" value="KAL1500660.1"/>
    <property type="molecule type" value="Genomic_DNA"/>
</dbReference>
<keyword evidence="3" id="KW-1185">Reference proteome</keyword>
<evidence type="ECO:0000313" key="2">
    <source>
        <dbReference type="EMBL" id="KAL1500660.1"/>
    </source>
</evidence>